<dbReference type="EMBL" id="AMZH03018922">
    <property type="protein sequence ID" value="RRT41014.1"/>
    <property type="molecule type" value="Genomic_DNA"/>
</dbReference>
<accession>A0A426XNH7</accession>
<dbReference type="AlphaFoldDB" id="A0A426XNH7"/>
<dbReference type="PANTHER" id="PTHR46344:SF16">
    <property type="entry name" value="KELCH MOTIF FAMILY PROTEIN, EXPRESSED"/>
    <property type="match status" value="1"/>
</dbReference>
<name>A0A426XNH7_ENSVE</name>
<keyword evidence="2" id="KW-0677">Repeat</keyword>
<reference evidence="3 4" key="1">
    <citation type="journal article" date="2014" name="Agronomy (Basel)">
        <title>A Draft Genome Sequence for Ensete ventricosum, the Drought-Tolerant Tree Against Hunger.</title>
        <authorList>
            <person name="Harrison J."/>
            <person name="Moore K.A."/>
            <person name="Paszkiewicz K."/>
            <person name="Jones T."/>
            <person name="Grant M."/>
            <person name="Ambacheew D."/>
            <person name="Muzemil S."/>
            <person name="Studholme D.J."/>
        </authorList>
    </citation>
    <scope>NUCLEOTIDE SEQUENCE [LARGE SCALE GENOMIC DNA]</scope>
</reference>
<dbReference type="PANTHER" id="PTHR46344">
    <property type="entry name" value="OS02G0202900 PROTEIN"/>
    <property type="match status" value="1"/>
</dbReference>
<gene>
    <name evidence="3" type="ORF">B296_00051196</name>
</gene>
<evidence type="ECO:0000256" key="1">
    <source>
        <dbReference type="ARBA" id="ARBA00022441"/>
    </source>
</evidence>
<proteinExistence type="predicted"/>
<evidence type="ECO:0000256" key="2">
    <source>
        <dbReference type="ARBA" id="ARBA00022737"/>
    </source>
</evidence>
<protein>
    <submittedName>
        <fullName evidence="3">Uncharacterized protein</fullName>
    </submittedName>
</protein>
<sequence>MRSKPTQERNRCQSPMLPGLAITCLIRVPQAEDWKLRLVFTRWQRFLVGNSFHSFRKSLGIAAEWIYVIRRWTSTSPSPPLWLPTASLLPPPQLPPLPQVEAVAALVPKASLHR</sequence>
<organism evidence="3 4">
    <name type="scientific">Ensete ventricosum</name>
    <name type="common">Abyssinian banana</name>
    <name type="synonym">Musa ensete</name>
    <dbReference type="NCBI Taxonomy" id="4639"/>
    <lineage>
        <taxon>Eukaryota</taxon>
        <taxon>Viridiplantae</taxon>
        <taxon>Streptophyta</taxon>
        <taxon>Embryophyta</taxon>
        <taxon>Tracheophyta</taxon>
        <taxon>Spermatophyta</taxon>
        <taxon>Magnoliopsida</taxon>
        <taxon>Liliopsida</taxon>
        <taxon>Zingiberales</taxon>
        <taxon>Musaceae</taxon>
        <taxon>Ensete</taxon>
    </lineage>
</organism>
<keyword evidence="1" id="KW-0880">Kelch repeat</keyword>
<evidence type="ECO:0000313" key="4">
    <source>
        <dbReference type="Proteomes" id="UP000287651"/>
    </source>
</evidence>
<dbReference type="Proteomes" id="UP000287651">
    <property type="component" value="Unassembled WGS sequence"/>
</dbReference>
<evidence type="ECO:0000313" key="3">
    <source>
        <dbReference type="EMBL" id="RRT41014.1"/>
    </source>
</evidence>
<comment type="caution">
    <text evidence="3">The sequence shown here is derived from an EMBL/GenBank/DDBJ whole genome shotgun (WGS) entry which is preliminary data.</text>
</comment>